<sequence length="137" mass="14806">MPDKVWSLLKVPLNLRGNARVEIDAPTGAPNGASLTLYARGRIGIGDRKNFLDPPVLLVGACHVPLQPAGVLGSQQGRSYVQVSALVVQPSNAGADFILKGRLVLPDANIREELWDEFKLDAGSHSGIIDLTWWIDE</sequence>
<name>A0A540WQY3_9BACT</name>
<dbReference type="EMBL" id="VIFM01000190">
    <property type="protein sequence ID" value="TQF11419.1"/>
    <property type="molecule type" value="Genomic_DNA"/>
</dbReference>
<keyword evidence="2" id="KW-1185">Reference proteome</keyword>
<gene>
    <name evidence="1" type="ORF">FJV41_34365</name>
</gene>
<dbReference type="Proteomes" id="UP000315369">
    <property type="component" value="Unassembled WGS sequence"/>
</dbReference>
<organism evidence="1 2">
    <name type="scientific">Myxococcus llanfairpwllgwyngyllgogerychwyrndrobwllllantysiliogogogochensis</name>
    <dbReference type="NCBI Taxonomy" id="2590453"/>
    <lineage>
        <taxon>Bacteria</taxon>
        <taxon>Pseudomonadati</taxon>
        <taxon>Myxococcota</taxon>
        <taxon>Myxococcia</taxon>
        <taxon>Myxococcales</taxon>
        <taxon>Cystobacterineae</taxon>
        <taxon>Myxococcaceae</taxon>
        <taxon>Myxococcus</taxon>
    </lineage>
</organism>
<dbReference type="AlphaFoldDB" id="A0A540WQY3"/>
<evidence type="ECO:0000313" key="2">
    <source>
        <dbReference type="Proteomes" id="UP000315369"/>
    </source>
</evidence>
<dbReference type="RefSeq" id="WP_141646834.1">
    <property type="nucleotide sequence ID" value="NZ_VIFM01000190.1"/>
</dbReference>
<comment type="caution">
    <text evidence="1">The sequence shown here is derived from an EMBL/GenBank/DDBJ whole genome shotgun (WGS) entry which is preliminary data.</text>
</comment>
<protein>
    <submittedName>
        <fullName evidence="1">Uncharacterized protein</fullName>
    </submittedName>
</protein>
<reference evidence="1 2" key="1">
    <citation type="submission" date="2019-06" db="EMBL/GenBank/DDBJ databases">
        <authorList>
            <person name="Livingstone P."/>
            <person name="Whitworth D."/>
        </authorList>
    </citation>
    <scope>NUCLEOTIDE SEQUENCE [LARGE SCALE GENOMIC DNA]</scope>
    <source>
        <strain evidence="1 2">AM401</strain>
    </source>
</reference>
<accession>A0A540WQY3</accession>
<proteinExistence type="predicted"/>
<evidence type="ECO:0000313" key="1">
    <source>
        <dbReference type="EMBL" id="TQF11419.1"/>
    </source>
</evidence>